<dbReference type="EMBL" id="JAHLQT010022636">
    <property type="protein sequence ID" value="KAG7166208.1"/>
    <property type="molecule type" value="Genomic_DNA"/>
</dbReference>
<dbReference type="GO" id="GO:0003950">
    <property type="term" value="F:NAD+ poly-ADP-ribosyltransferase activity"/>
    <property type="evidence" value="ECO:0007669"/>
    <property type="project" value="TreeGrafter"/>
</dbReference>
<dbReference type="Proteomes" id="UP000747542">
    <property type="component" value="Unassembled WGS sequence"/>
</dbReference>
<evidence type="ECO:0000313" key="2">
    <source>
        <dbReference type="Proteomes" id="UP000747542"/>
    </source>
</evidence>
<keyword evidence="2" id="KW-1185">Reference proteome</keyword>
<dbReference type="GO" id="GO:0005634">
    <property type="term" value="C:nucleus"/>
    <property type="evidence" value="ECO:0007669"/>
    <property type="project" value="TreeGrafter"/>
</dbReference>
<reference evidence="1" key="1">
    <citation type="journal article" date="2021" name="Sci. Adv.">
        <title>The American lobster genome reveals insights on longevity, neural, and immune adaptations.</title>
        <authorList>
            <person name="Polinski J.M."/>
            <person name="Zimin A.V."/>
            <person name="Clark K.F."/>
            <person name="Kohn A.B."/>
            <person name="Sadowski N."/>
            <person name="Timp W."/>
            <person name="Ptitsyn A."/>
            <person name="Khanna P."/>
            <person name="Romanova D.Y."/>
            <person name="Williams P."/>
            <person name="Greenwood S.J."/>
            <person name="Moroz L.L."/>
            <person name="Walt D.R."/>
            <person name="Bodnar A.G."/>
        </authorList>
    </citation>
    <scope>NUCLEOTIDE SEQUENCE</scope>
    <source>
        <strain evidence="1">GMGI-L3</strain>
    </source>
</reference>
<evidence type="ECO:0000313" key="1">
    <source>
        <dbReference type="EMBL" id="KAG7166208.1"/>
    </source>
</evidence>
<dbReference type="PANTHER" id="PTHR45740:SF4">
    <property type="entry name" value="PROTEIN MONO-ADP-RIBOSYLTRANSFERASE PARP11"/>
    <property type="match status" value="1"/>
</dbReference>
<organism evidence="1 2">
    <name type="scientific">Homarus americanus</name>
    <name type="common">American lobster</name>
    <dbReference type="NCBI Taxonomy" id="6706"/>
    <lineage>
        <taxon>Eukaryota</taxon>
        <taxon>Metazoa</taxon>
        <taxon>Ecdysozoa</taxon>
        <taxon>Arthropoda</taxon>
        <taxon>Crustacea</taxon>
        <taxon>Multicrustacea</taxon>
        <taxon>Malacostraca</taxon>
        <taxon>Eumalacostraca</taxon>
        <taxon>Eucarida</taxon>
        <taxon>Decapoda</taxon>
        <taxon>Pleocyemata</taxon>
        <taxon>Astacidea</taxon>
        <taxon>Nephropoidea</taxon>
        <taxon>Nephropidae</taxon>
        <taxon>Homarus</taxon>
    </lineage>
</organism>
<gene>
    <name evidence="1" type="primary">Zc3hav1-L</name>
    <name evidence="1" type="ORF">Hamer_G011030</name>
</gene>
<dbReference type="PANTHER" id="PTHR45740">
    <property type="entry name" value="POLY [ADP-RIBOSE] POLYMERASE"/>
    <property type="match status" value="1"/>
</dbReference>
<dbReference type="GO" id="GO:1990404">
    <property type="term" value="F:NAD+-protein mono-ADP-ribosyltransferase activity"/>
    <property type="evidence" value="ECO:0007669"/>
    <property type="project" value="TreeGrafter"/>
</dbReference>
<dbReference type="InterPro" id="IPR051712">
    <property type="entry name" value="ARTD-AVP"/>
</dbReference>
<protein>
    <submittedName>
        <fullName evidence="1">Zinc finger CCCH-type antiviral protein 1-like</fullName>
    </submittedName>
</protein>
<sequence>MTCLLMTVQELRRLSRAGEAGQEVPRTLPGSLDNINNWILPTALAEILAYKPDFRTTLLTLFEEKYLNPDSVSKVVHAYDKTFRLNYETVELRPDECSDLHLCQDYVDGSCNNDLCLLGHVCTTDHNSRILQNYFVSTLPSEILLMLIRGTSPCPQPLGPLDVCRNYNDFRGCGRRDCDALHICLSFVQGNAKCPYPSCTLIHDLTQPSVQKLLMKHGLPTNEAPIDIVKALVCNNTTLRQPRQVVLLPQVPVPPHTSTTVWSHHLYGDVDIPEICRVSVVGMCPNEGIGCPRLHSTEYTQWQVSEQGNSWMNLRARQSQRLEQVFCDPAQRSVCLRPLP</sequence>
<comment type="caution">
    <text evidence="1">The sequence shown here is derived from an EMBL/GenBank/DDBJ whole genome shotgun (WGS) entry which is preliminary data.</text>
</comment>
<accession>A0A8J5MWB0</accession>
<proteinExistence type="predicted"/>
<name>A0A8J5MWB0_HOMAM</name>
<dbReference type="AlphaFoldDB" id="A0A8J5MWB0"/>